<accession>A0A540NMV9</accession>
<proteinExistence type="predicted"/>
<name>A0A540NMV9_MALBA</name>
<gene>
    <name evidence="1" type="ORF">C1H46_002007</name>
</gene>
<evidence type="ECO:0000313" key="1">
    <source>
        <dbReference type="EMBL" id="TQE12354.1"/>
    </source>
</evidence>
<dbReference type="AlphaFoldDB" id="A0A540NMV9"/>
<sequence>MNIFLIIQIEPATSPSCKTGRDPRLSRRHLFPSHTVQPLRLLSCLRGRHQPTNTVAFDNIDMVTLPLLNIPIVVM</sequence>
<evidence type="ECO:0000313" key="2">
    <source>
        <dbReference type="Proteomes" id="UP000315295"/>
    </source>
</evidence>
<organism evidence="1 2">
    <name type="scientific">Malus baccata</name>
    <name type="common">Siberian crab apple</name>
    <name type="synonym">Pyrus baccata</name>
    <dbReference type="NCBI Taxonomy" id="106549"/>
    <lineage>
        <taxon>Eukaryota</taxon>
        <taxon>Viridiplantae</taxon>
        <taxon>Streptophyta</taxon>
        <taxon>Embryophyta</taxon>
        <taxon>Tracheophyta</taxon>
        <taxon>Spermatophyta</taxon>
        <taxon>Magnoliopsida</taxon>
        <taxon>eudicotyledons</taxon>
        <taxon>Gunneridae</taxon>
        <taxon>Pentapetalae</taxon>
        <taxon>rosids</taxon>
        <taxon>fabids</taxon>
        <taxon>Rosales</taxon>
        <taxon>Rosaceae</taxon>
        <taxon>Amygdaloideae</taxon>
        <taxon>Maleae</taxon>
        <taxon>Malus</taxon>
    </lineage>
</organism>
<dbReference type="Proteomes" id="UP000315295">
    <property type="component" value="Unassembled WGS sequence"/>
</dbReference>
<dbReference type="EMBL" id="VIEB01000020">
    <property type="protein sequence ID" value="TQE12354.1"/>
    <property type="molecule type" value="Genomic_DNA"/>
</dbReference>
<comment type="caution">
    <text evidence="1">The sequence shown here is derived from an EMBL/GenBank/DDBJ whole genome shotgun (WGS) entry which is preliminary data.</text>
</comment>
<keyword evidence="2" id="KW-1185">Reference proteome</keyword>
<protein>
    <submittedName>
        <fullName evidence="1">Uncharacterized protein</fullName>
    </submittedName>
</protein>
<reference evidence="1 2" key="1">
    <citation type="journal article" date="2019" name="G3 (Bethesda)">
        <title>Sequencing of a Wild Apple (Malus baccata) Genome Unravels the Differences Between Cultivated and Wild Apple Species Regarding Disease Resistance and Cold Tolerance.</title>
        <authorList>
            <person name="Chen X."/>
        </authorList>
    </citation>
    <scope>NUCLEOTIDE SEQUENCE [LARGE SCALE GENOMIC DNA]</scope>
    <source>
        <strain evidence="2">cv. Shandingzi</strain>
        <tissue evidence="1">Leaves</tissue>
    </source>
</reference>